<evidence type="ECO:0000256" key="5">
    <source>
        <dbReference type="ARBA" id="ARBA00023040"/>
    </source>
</evidence>
<dbReference type="EMBL" id="JACASF010000018">
    <property type="protein sequence ID" value="KAF6420075.1"/>
    <property type="molecule type" value="Genomic_DNA"/>
</dbReference>
<dbReference type="GO" id="GO:0019957">
    <property type="term" value="F:C-C chemokine binding"/>
    <property type="evidence" value="ECO:0007669"/>
    <property type="project" value="TreeGrafter"/>
</dbReference>
<dbReference type="CDD" id="cd15171">
    <property type="entry name" value="7tmA_CCRL2"/>
    <property type="match status" value="1"/>
</dbReference>
<dbReference type="PRINTS" id="PR00657">
    <property type="entry name" value="CCCHEMOKINER"/>
</dbReference>
<dbReference type="GO" id="GO:0006955">
    <property type="term" value="P:immune response"/>
    <property type="evidence" value="ECO:0007669"/>
    <property type="project" value="TreeGrafter"/>
</dbReference>
<dbReference type="GO" id="GO:0005737">
    <property type="term" value="C:cytoplasm"/>
    <property type="evidence" value="ECO:0007669"/>
    <property type="project" value="TreeGrafter"/>
</dbReference>
<dbReference type="GO" id="GO:0016493">
    <property type="term" value="F:C-C chemokine receptor activity"/>
    <property type="evidence" value="ECO:0007669"/>
    <property type="project" value="TreeGrafter"/>
</dbReference>
<keyword evidence="8 15" id="KW-0675">Receptor</keyword>
<comment type="caution">
    <text evidence="15">The sequence shown here is derived from an EMBL/GenBank/DDBJ whole genome shotgun (WGS) entry which is preliminary data.</text>
</comment>
<evidence type="ECO:0000256" key="4">
    <source>
        <dbReference type="ARBA" id="ARBA00022989"/>
    </source>
</evidence>
<evidence type="ECO:0000256" key="12">
    <source>
        <dbReference type="ARBA" id="ARBA00073564"/>
    </source>
</evidence>
<name>A0A7J8DAK2_MOLMO</name>
<dbReference type="GO" id="GO:0009897">
    <property type="term" value="C:external side of plasma membrane"/>
    <property type="evidence" value="ECO:0007669"/>
    <property type="project" value="TreeGrafter"/>
</dbReference>
<dbReference type="GO" id="GO:0006954">
    <property type="term" value="P:inflammatory response"/>
    <property type="evidence" value="ECO:0007669"/>
    <property type="project" value="TreeGrafter"/>
</dbReference>
<dbReference type="PANTHER" id="PTHR10489:SF655">
    <property type="entry name" value="C-C CHEMOKINE RECEPTOR-LIKE 2"/>
    <property type="match status" value="1"/>
</dbReference>
<evidence type="ECO:0000256" key="1">
    <source>
        <dbReference type="ARBA" id="ARBA00004651"/>
    </source>
</evidence>
<reference evidence="15 16" key="1">
    <citation type="journal article" date="2020" name="Nature">
        <title>Six reference-quality genomes reveal evolution of bat adaptations.</title>
        <authorList>
            <person name="Jebb D."/>
            <person name="Huang Z."/>
            <person name="Pippel M."/>
            <person name="Hughes G.M."/>
            <person name="Lavrichenko K."/>
            <person name="Devanna P."/>
            <person name="Winkler S."/>
            <person name="Jermiin L.S."/>
            <person name="Skirmuntt E.C."/>
            <person name="Katzourakis A."/>
            <person name="Burkitt-Gray L."/>
            <person name="Ray D.A."/>
            <person name="Sullivan K.A.M."/>
            <person name="Roscito J.G."/>
            <person name="Kirilenko B.M."/>
            <person name="Davalos L.M."/>
            <person name="Corthals A.P."/>
            <person name="Power M.L."/>
            <person name="Jones G."/>
            <person name="Ransome R.D."/>
            <person name="Dechmann D.K.N."/>
            <person name="Locatelli A.G."/>
            <person name="Puechmaille S.J."/>
            <person name="Fedrigo O."/>
            <person name="Jarvis E.D."/>
            <person name="Hiller M."/>
            <person name="Vernes S.C."/>
            <person name="Myers E.W."/>
            <person name="Teeling E.C."/>
        </authorList>
    </citation>
    <scope>NUCLEOTIDE SEQUENCE [LARGE SCALE GENOMIC DNA]</scope>
    <source>
        <strain evidence="15">MMolMol1</strain>
        <tissue evidence="15">Muscle</tissue>
    </source>
</reference>
<dbReference type="GO" id="GO:0019722">
    <property type="term" value="P:calcium-mediated signaling"/>
    <property type="evidence" value="ECO:0007669"/>
    <property type="project" value="TreeGrafter"/>
</dbReference>
<dbReference type="AlphaFoldDB" id="A0A7J8DAK2"/>
<sequence>MANYTSVPDDDYDVLIEGDQNSNETVLQGDLDNGDIGQCHRYDPQVLSSWLVPQLYTTVSLVGLLDNILVVFILVKYKRLRHVENIYFLNLALSNLCFLLTLPYWARAASHEEIRGHPTCTVFVTLSSVGLHSEALFSALLTLHSYLVFSHVRGLSLAAKRVPCGVIASVLAWLAAILLTVPEFLFHGWQVDSQHPACSLSKPHFLPARGPFWEHFLTLKVNVAALLVPLLVFIVCFVRMRETLRCRERRSDLFKLVFAVMAVFLLMWGPYNVALFLSTFKESFSLHDCRSGYDLDRSIQVTRIIASTHCCVNPLLHVLLDKAFRDRLCCLCGDAPLPPAEGPARAPPQAGGDHCTAL</sequence>
<feature type="transmembrane region" description="Helical" evidence="13">
    <location>
        <begin position="55"/>
        <end position="75"/>
    </location>
</feature>
<accession>A0A7J8DAK2</accession>
<dbReference type="OrthoDB" id="9802979at2759"/>
<feature type="transmembrane region" description="Helical" evidence="13">
    <location>
        <begin position="87"/>
        <end position="106"/>
    </location>
</feature>
<dbReference type="InterPro" id="IPR000276">
    <property type="entry name" value="GPCR_Rhodpsn"/>
</dbReference>
<evidence type="ECO:0000256" key="6">
    <source>
        <dbReference type="ARBA" id="ARBA00023136"/>
    </source>
</evidence>
<dbReference type="FunCoup" id="A0A7J8DAK2">
    <property type="interactions" value="157"/>
</dbReference>
<dbReference type="GO" id="GO:0007204">
    <property type="term" value="P:positive regulation of cytosolic calcium ion concentration"/>
    <property type="evidence" value="ECO:0007669"/>
    <property type="project" value="TreeGrafter"/>
</dbReference>
<gene>
    <name evidence="15" type="ORF">HJG59_002402</name>
</gene>
<protein>
    <recommendedName>
        <fullName evidence="12">Chemokine C-C motif receptor-like 2</fullName>
    </recommendedName>
</protein>
<dbReference type="InterPro" id="IPR017452">
    <property type="entry name" value="GPCR_Rhodpsn_7TM"/>
</dbReference>
<keyword evidence="16" id="KW-1185">Reference proteome</keyword>
<feature type="transmembrane region" description="Helical" evidence="13">
    <location>
        <begin position="161"/>
        <end position="181"/>
    </location>
</feature>
<keyword evidence="7" id="KW-1015">Disulfide bond</keyword>
<evidence type="ECO:0000256" key="11">
    <source>
        <dbReference type="ARBA" id="ARBA00053413"/>
    </source>
</evidence>
<feature type="transmembrane region" description="Helical" evidence="13">
    <location>
        <begin position="252"/>
        <end position="271"/>
    </location>
</feature>
<keyword evidence="5" id="KW-0297">G-protein coupled receptor</keyword>
<evidence type="ECO:0000256" key="2">
    <source>
        <dbReference type="ARBA" id="ARBA00022475"/>
    </source>
</evidence>
<evidence type="ECO:0000256" key="10">
    <source>
        <dbReference type="ARBA" id="ARBA00023224"/>
    </source>
</evidence>
<proteinExistence type="predicted"/>
<dbReference type="PRINTS" id="PR00237">
    <property type="entry name" value="GPCRRHODOPSN"/>
</dbReference>
<keyword evidence="9" id="KW-0325">Glycoprotein</keyword>
<dbReference type="Pfam" id="PF00001">
    <property type="entry name" value="7tm_1"/>
    <property type="match status" value="1"/>
</dbReference>
<comment type="function">
    <text evidence="11">Receptor for CCL19 and chemerin/RARRES2. Does not appear to be a signaling receptor, but may have a role in modulating chemokine-triggered immune responses by capturing and internalizing CCL19 or by presenting RARRES2 ligand to CMKLR1, a functional signaling receptor. Plays a critical role for the development of Th2 responses.</text>
</comment>
<dbReference type="PROSITE" id="PS50262">
    <property type="entry name" value="G_PROTEIN_RECEP_F1_2"/>
    <property type="match status" value="1"/>
</dbReference>
<dbReference type="SUPFAM" id="SSF81321">
    <property type="entry name" value="Family A G protein-coupled receptor-like"/>
    <property type="match status" value="1"/>
</dbReference>
<dbReference type="FunFam" id="1.20.1070.10:FF:000130">
    <property type="entry name" value="Chemokine (C-C motif) receptor 2"/>
    <property type="match status" value="1"/>
</dbReference>
<dbReference type="PANTHER" id="PTHR10489">
    <property type="entry name" value="CELL ADHESION MOLECULE"/>
    <property type="match status" value="1"/>
</dbReference>
<feature type="transmembrane region" description="Helical" evidence="13">
    <location>
        <begin position="126"/>
        <end position="149"/>
    </location>
</feature>
<keyword evidence="2" id="KW-1003">Cell membrane</keyword>
<evidence type="ECO:0000259" key="14">
    <source>
        <dbReference type="PROSITE" id="PS50262"/>
    </source>
</evidence>
<feature type="transmembrane region" description="Helical" evidence="13">
    <location>
        <begin position="221"/>
        <end position="240"/>
    </location>
</feature>
<keyword evidence="4 13" id="KW-1133">Transmembrane helix</keyword>
<evidence type="ECO:0000313" key="16">
    <source>
        <dbReference type="Proteomes" id="UP000550707"/>
    </source>
</evidence>
<dbReference type="InterPro" id="IPR050119">
    <property type="entry name" value="CCR1-9-like"/>
</dbReference>
<evidence type="ECO:0000256" key="3">
    <source>
        <dbReference type="ARBA" id="ARBA00022692"/>
    </source>
</evidence>
<evidence type="ECO:0000256" key="13">
    <source>
        <dbReference type="SAM" id="Phobius"/>
    </source>
</evidence>
<dbReference type="Gene3D" id="1.20.1070.10">
    <property type="entry name" value="Rhodopsin 7-helix transmembrane proteins"/>
    <property type="match status" value="1"/>
</dbReference>
<evidence type="ECO:0000313" key="15">
    <source>
        <dbReference type="EMBL" id="KAF6420075.1"/>
    </source>
</evidence>
<evidence type="ECO:0000256" key="7">
    <source>
        <dbReference type="ARBA" id="ARBA00023157"/>
    </source>
</evidence>
<keyword evidence="3 13" id="KW-0812">Transmembrane</keyword>
<dbReference type="Proteomes" id="UP000550707">
    <property type="component" value="Unassembled WGS sequence"/>
</dbReference>
<organism evidence="15 16">
    <name type="scientific">Molossus molossus</name>
    <name type="common">Pallas' mastiff bat</name>
    <name type="synonym">Vespertilio molossus</name>
    <dbReference type="NCBI Taxonomy" id="27622"/>
    <lineage>
        <taxon>Eukaryota</taxon>
        <taxon>Metazoa</taxon>
        <taxon>Chordata</taxon>
        <taxon>Craniata</taxon>
        <taxon>Vertebrata</taxon>
        <taxon>Euteleostomi</taxon>
        <taxon>Mammalia</taxon>
        <taxon>Eutheria</taxon>
        <taxon>Laurasiatheria</taxon>
        <taxon>Chiroptera</taxon>
        <taxon>Yangochiroptera</taxon>
        <taxon>Molossidae</taxon>
        <taxon>Molossus</taxon>
    </lineage>
</organism>
<keyword evidence="6 13" id="KW-0472">Membrane</keyword>
<evidence type="ECO:0000256" key="8">
    <source>
        <dbReference type="ARBA" id="ARBA00023170"/>
    </source>
</evidence>
<evidence type="ECO:0000256" key="9">
    <source>
        <dbReference type="ARBA" id="ARBA00023180"/>
    </source>
</evidence>
<dbReference type="GO" id="GO:0060326">
    <property type="term" value="P:cell chemotaxis"/>
    <property type="evidence" value="ECO:0007669"/>
    <property type="project" value="TreeGrafter"/>
</dbReference>
<comment type="subcellular location">
    <subcellularLocation>
        <location evidence="1">Cell membrane</location>
        <topology evidence="1">Multi-pass membrane protein</topology>
    </subcellularLocation>
</comment>
<dbReference type="InterPro" id="IPR000355">
    <property type="entry name" value="Chemokine_rcpt"/>
</dbReference>
<feature type="domain" description="G-protein coupled receptors family 1 profile" evidence="14">
    <location>
        <begin position="66"/>
        <end position="317"/>
    </location>
</feature>
<keyword evidence="10" id="KW-0807">Transducer</keyword>
<dbReference type="InParanoid" id="A0A7J8DAK2"/>